<gene>
    <name evidence="2" type="ORF">SAMN04488238_109169</name>
</gene>
<dbReference type="Pfam" id="PF10011">
    <property type="entry name" value="DUF2254"/>
    <property type="match status" value="1"/>
</dbReference>
<name>A0A1H3CHR2_9RHOB</name>
<evidence type="ECO:0000256" key="1">
    <source>
        <dbReference type="SAM" id="Phobius"/>
    </source>
</evidence>
<evidence type="ECO:0000313" key="2">
    <source>
        <dbReference type="EMBL" id="SDX53691.1"/>
    </source>
</evidence>
<dbReference type="InterPro" id="IPR018723">
    <property type="entry name" value="DUF2254_membrane"/>
</dbReference>
<dbReference type="AlphaFoldDB" id="A0A1H3CHR2"/>
<accession>A0A1H3CHR2</accession>
<protein>
    <submittedName>
        <fullName evidence="2">Uncharacterized membrane protein</fullName>
    </submittedName>
</protein>
<dbReference type="RefSeq" id="WP_092891382.1">
    <property type="nucleotide sequence ID" value="NZ_CP061498.1"/>
</dbReference>
<evidence type="ECO:0000313" key="3">
    <source>
        <dbReference type="Proteomes" id="UP000198539"/>
    </source>
</evidence>
<proteinExistence type="predicted"/>
<sequence length="433" mass="45792">MISRYVWHLRETLKQVWVRVLGFALLALLAVGLARLLSPLLPETLAIQTGSGAVTQLLGILTSSMLAVTTFSLSIAVSAFAGAASEATPRATVLLQQDRTTQNVLATFLGAFVFGLVGLVALHAQLFDSTGKVVVFIFTVAVIGLVVAALIGWIGHLMQFGRMGDTLDRVEAAASDALSWRLEHPYLGGVPGFQEPACTGPPLLCTETGYIQHIDMMALQTCAKAVGLRVFVRRGPGAFVAPGVPLAHLEGAPVDDDAAAALRRAFTVGTRRTFEEDPRFGFVVMTEIATRALSPAVNDPGTAIDILGRHVRMLSLWRDRADVEAAFDRIIVPAIAPVEVVEDAFRPIARDGASLFEVQIRLQKALAALRQTAPGIFAAPCASMAAEALHRAEAAGLLPEELRLIRGAAQLQAGEAAGGSAHSSSRDTAPTGI</sequence>
<feature type="transmembrane region" description="Helical" evidence="1">
    <location>
        <begin position="57"/>
        <end position="83"/>
    </location>
</feature>
<organism evidence="2 3">
    <name type="scientific">Roseicitreum antarcticum</name>
    <dbReference type="NCBI Taxonomy" id="564137"/>
    <lineage>
        <taxon>Bacteria</taxon>
        <taxon>Pseudomonadati</taxon>
        <taxon>Pseudomonadota</taxon>
        <taxon>Alphaproteobacteria</taxon>
        <taxon>Rhodobacterales</taxon>
        <taxon>Paracoccaceae</taxon>
        <taxon>Roseicitreum</taxon>
    </lineage>
</organism>
<keyword evidence="1" id="KW-0812">Transmembrane</keyword>
<dbReference type="Proteomes" id="UP000198539">
    <property type="component" value="Unassembled WGS sequence"/>
</dbReference>
<feature type="transmembrane region" description="Helical" evidence="1">
    <location>
        <begin position="104"/>
        <end position="127"/>
    </location>
</feature>
<keyword evidence="1" id="KW-1133">Transmembrane helix</keyword>
<dbReference type="STRING" id="564137.SAMN04488238_109169"/>
<feature type="transmembrane region" description="Helical" evidence="1">
    <location>
        <begin position="16"/>
        <end position="37"/>
    </location>
</feature>
<keyword evidence="1" id="KW-0472">Membrane</keyword>
<dbReference type="OrthoDB" id="2955631at2"/>
<feature type="transmembrane region" description="Helical" evidence="1">
    <location>
        <begin position="133"/>
        <end position="154"/>
    </location>
</feature>
<keyword evidence="3" id="KW-1185">Reference proteome</keyword>
<dbReference type="EMBL" id="FNOM01000009">
    <property type="protein sequence ID" value="SDX53691.1"/>
    <property type="molecule type" value="Genomic_DNA"/>
</dbReference>
<reference evidence="2 3" key="1">
    <citation type="submission" date="2016-10" db="EMBL/GenBank/DDBJ databases">
        <authorList>
            <person name="de Groot N.N."/>
        </authorList>
    </citation>
    <scope>NUCLEOTIDE SEQUENCE [LARGE SCALE GENOMIC DNA]</scope>
    <source>
        <strain evidence="2 3">CGMCC 1.8894</strain>
    </source>
</reference>